<dbReference type="SMR" id="Q9A4K1"/>
<dbReference type="AlphaFoldDB" id="Q9A4K1"/>
<feature type="transmembrane region" description="Helical" evidence="2">
    <location>
        <begin position="78"/>
        <end position="100"/>
    </location>
</feature>
<name>Q9A4K1_CAUVC</name>
<feature type="transmembrane region" description="Helical" evidence="2">
    <location>
        <begin position="591"/>
        <end position="608"/>
    </location>
</feature>
<dbReference type="KEGG" id="ccr:CC_2830"/>
<dbReference type="HOGENOM" id="CLU_032906_0_0_5"/>
<dbReference type="BioCyc" id="CAULO:CC2830-MONOMER"/>
<dbReference type="Proteomes" id="UP000001816">
    <property type="component" value="Chromosome"/>
</dbReference>
<keyword evidence="4" id="KW-1185">Reference proteome</keyword>
<proteinExistence type="predicted"/>
<evidence type="ECO:0000256" key="1">
    <source>
        <dbReference type="SAM" id="MobiDB-lite"/>
    </source>
</evidence>
<reference evidence="3 4" key="1">
    <citation type="journal article" date="2001" name="Proc. Natl. Acad. Sci. U.S.A.">
        <title>Complete genome sequence of Caulobacter crescentus.</title>
        <authorList>
            <person name="Nierman W.C."/>
            <person name="Feldblyum T.V."/>
            <person name="Laub M.T."/>
            <person name="Paulsen I.T."/>
            <person name="Nelson K.E."/>
            <person name="Eisen J.A."/>
            <person name="Heidelberg J.F."/>
            <person name="Alley M.R."/>
            <person name="Ohta N."/>
            <person name="Maddock J.R."/>
            <person name="Potocka I."/>
            <person name="Nelson W.C."/>
            <person name="Newton A."/>
            <person name="Stephens C."/>
            <person name="Phadke N.D."/>
            <person name="Ely B."/>
            <person name="DeBoy R.T."/>
            <person name="Dodson R.J."/>
            <person name="Durkin A.S."/>
            <person name="Gwinn M.L."/>
            <person name="Haft D.H."/>
            <person name="Kolonay J.F."/>
            <person name="Smit J."/>
            <person name="Craven M.B."/>
            <person name="Khouri H."/>
            <person name="Shetty J."/>
            <person name="Berry K."/>
            <person name="Utterback T."/>
            <person name="Tran K."/>
            <person name="Wolf A."/>
            <person name="Vamathevan J."/>
            <person name="Ermolaeva M."/>
            <person name="White O."/>
            <person name="Salzberg S.L."/>
            <person name="Venter J.C."/>
            <person name="Shapiro L."/>
            <person name="Fraser C.M."/>
        </authorList>
    </citation>
    <scope>NUCLEOTIDE SEQUENCE [LARGE SCALE GENOMIC DNA]</scope>
    <source>
        <strain evidence="4">ATCC 19089 / CB15</strain>
    </source>
</reference>
<evidence type="ECO:0008006" key="5">
    <source>
        <dbReference type="Google" id="ProtNLM"/>
    </source>
</evidence>
<sequence length="615" mass="64067">MPGLPAQAARPVVDRSGAPDARRSAPRAGRSARPALSGRPAMTGPSLLALAVIVGALVVSLTRLALRRRAAAPAERGPTWRFVALAALQIAAGALLWLTLFPPQVLTAPGRLVVLTEGAAARLPASGDVVVALPEATRAAGATRVPDLATALRLYPEPGRLRIEGHGLSPRDRIPLDRTATFAPPAPPKGIIALALPAPVAPGARFTVGGEIGALQAGVVELLDPAGAVVDKAEVKAGARFSLSGAARAAGPVLFDLRLRDASGRQVEHVEIPVEARAPVSPRVLVLAGAPSAETKYLRRWAQDAGLALNLEVSLGGGVQLGDAPVALTRATLDAVDLMVIDDRRWEALSRPERAAIDGAVRGGMGLVLRPSGPLSEAVRRDWASLGLPTAETDSLRAVRLNGPNSDVNRYDILPTTSGGVPLVVTKDGQPLAAWRARGQGRVALWTVADSYALVLTGRADRHGELWSELVSAIARPGEAAGVQVEGLARAGQRVALCGAREGLTVVEPDGATRRPLVDPRATPGACAAYWPMSPGWRTVVDGDRRSALYVQPADAAPSLAQAQARAATQALVETAATGPARAARHAPGSPWPWALSLLAVLGMLWWLERRAPRR</sequence>
<protein>
    <recommendedName>
        <fullName evidence="5">Carboxypeptidase regulatory-like domain-containing protein</fullName>
    </recommendedName>
</protein>
<dbReference type="EnsemblBacteria" id="AAK24794">
    <property type="protein sequence ID" value="AAK24794"/>
    <property type="gene ID" value="CC_2830"/>
</dbReference>
<dbReference type="SUPFAM" id="SSF52317">
    <property type="entry name" value="Class I glutamine amidotransferase-like"/>
    <property type="match status" value="1"/>
</dbReference>
<dbReference type="STRING" id="190650.CC_2830"/>
<gene>
    <name evidence="3" type="ordered locus">CC_2830</name>
</gene>
<organism evidence="3 4">
    <name type="scientific">Caulobacter vibrioides (strain ATCC 19089 / CIP 103742 / CB 15)</name>
    <name type="common">Caulobacter crescentus</name>
    <dbReference type="NCBI Taxonomy" id="190650"/>
    <lineage>
        <taxon>Bacteria</taxon>
        <taxon>Pseudomonadati</taxon>
        <taxon>Pseudomonadota</taxon>
        <taxon>Alphaproteobacteria</taxon>
        <taxon>Caulobacterales</taxon>
        <taxon>Caulobacteraceae</taxon>
        <taxon>Caulobacter</taxon>
    </lineage>
</organism>
<feature type="compositionally biased region" description="Low complexity" evidence="1">
    <location>
        <begin position="26"/>
        <end position="35"/>
    </location>
</feature>
<evidence type="ECO:0000313" key="4">
    <source>
        <dbReference type="Proteomes" id="UP000001816"/>
    </source>
</evidence>
<keyword evidence="2" id="KW-1133">Transmembrane helix</keyword>
<accession>Q9A4K1</accession>
<keyword evidence="2" id="KW-0472">Membrane</keyword>
<dbReference type="PIR" id="F87599">
    <property type="entry name" value="F87599"/>
</dbReference>
<keyword evidence="2" id="KW-0812">Transmembrane</keyword>
<dbReference type="PATRIC" id="fig|190650.5.peg.2832"/>
<dbReference type="EMBL" id="AE005673">
    <property type="protein sequence ID" value="AAK24794.1"/>
    <property type="molecule type" value="Genomic_DNA"/>
</dbReference>
<dbReference type="eggNOG" id="ENOG502Z7W1">
    <property type="taxonomic scope" value="Bacteria"/>
</dbReference>
<evidence type="ECO:0000313" key="3">
    <source>
        <dbReference type="EMBL" id="AAK24794.1"/>
    </source>
</evidence>
<feature type="region of interest" description="Disordered" evidence="1">
    <location>
        <begin position="1"/>
        <end position="38"/>
    </location>
</feature>
<evidence type="ECO:0000256" key="2">
    <source>
        <dbReference type="SAM" id="Phobius"/>
    </source>
</evidence>
<feature type="transmembrane region" description="Helical" evidence="2">
    <location>
        <begin position="47"/>
        <end position="66"/>
    </location>
</feature>
<dbReference type="InterPro" id="IPR029062">
    <property type="entry name" value="Class_I_gatase-like"/>
</dbReference>